<gene>
    <name evidence="1" type="ORF">GCM10023176_56450</name>
</gene>
<proteinExistence type="predicted"/>
<evidence type="ECO:0000313" key="2">
    <source>
        <dbReference type="Proteomes" id="UP001500307"/>
    </source>
</evidence>
<evidence type="ECO:0008006" key="3">
    <source>
        <dbReference type="Google" id="ProtNLM"/>
    </source>
</evidence>
<keyword evidence="2" id="KW-1185">Reference proteome</keyword>
<accession>A0ABP8T320</accession>
<name>A0ABP8T320_9ACTN</name>
<dbReference type="EMBL" id="BAABGU010000046">
    <property type="protein sequence ID" value="GAA4579184.1"/>
    <property type="molecule type" value="Genomic_DNA"/>
</dbReference>
<dbReference type="Proteomes" id="UP001500307">
    <property type="component" value="Unassembled WGS sequence"/>
</dbReference>
<organism evidence="1 2">
    <name type="scientific">Micromonospora coerulea</name>
    <dbReference type="NCBI Taxonomy" id="47856"/>
    <lineage>
        <taxon>Bacteria</taxon>
        <taxon>Bacillati</taxon>
        <taxon>Actinomycetota</taxon>
        <taxon>Actinomycetes</taxon>
        <taxon>Micromonosporales</taxon>
        <taxon>Micromonosporaceae</taxon>
        <taxon>Micromonospora</taxon>
    </lineage>
</organism>
<dbReference type="RefSeq" id="WP_346124521.1">
    <property type="nucleotide sequence ID" value="NZ_BAABGU010000046.1"/>
</dbReference>
<sequence length="104" mass="10676">MHTEPAVLAGAAQQIAGAAMELETGLGTLEATVTTQNPWGGDEPGTLFGAAYTAVLSHALETYGSHVQLLITAAEGLAGWAERVVEADRESDALFTSLHGRLGG</sequence>
<evidence type="ECO:0000313" key="1">
    <source>
        <dbReference type="EMBL" id="GAA4579184.1"/>
    </source>
</evidence>
<reference evidence="2" key="1">
    <citation type="journal article" date="2019" name="Int. J. Syst. Evol. Microbiol.">
        <title>The Global Catalogue of Microorganisms (GCM) 10K type strain sequencing project: providing services to taxonomists for standard genome sequencing and annotation.</title>
        <authorList>
            <consortium name="The Broad Institute Genomics Platform"/>
            <consortium name="The Broad Institute Genome Sequencing Center for Infectious Disease"/>
            <person name="Wu L."/>
            <person name="Ma J."/>
        </authorList>
    </citation>
    <scope>NUCLEOTIDE SEQUENCE [LARGE SCALE GENOMIC DNA]</scope>
    <source>
        <strain evidence="2">JCM 3175</strain>
    </source>
</reference>
<comment type="caution">
    <text evidence="1">The sequence shown here is derived from an EMBL/GenBank/DDBJ whole genome shotgun (WGS) entry which is preliminary data.</text>
</comment>
<dbReference type="Gene3D" id="1.10.287.1060">
    <property type="entry name" value="ESAT-6-like"/>
    <property type="match status" value="1"/>
</dbReference>
<protein>
    <recommendedName>
        <fullName evidence="3">PE domain-containing protein</fullName>
    </recommendedName>
</protein>